<dbReference type="InterPro" id="IPR024731">
    <property type="entry name" value="NELL2-like_EGF"/>
</dbReference>
<dbReference type="GO" id="GO:0005509">
    <property type="term" value="F:calcium ion binding"/>
    <property type="evidence" value="ECO:0007669"/>
    <property type="project" value="InterPro"/>
</dbReference>
<reference evidence="14" key="2">
    <citation type="journal article" date="2007" name="PLoS Biol.">
        <title>Survey sequencing and comparative analysis of the elephant shark (Callorhinchus milii) genome.</title>
        <authorList>
            <person name="Venkatesh B."/>
            <person name="Kirkness E.F."/>
            <person name="Loh Y.H."/>
            <person name="Halpern A.L."/>
            <person name="Lee A.P."/>
            <person name="Johnson J."/>
            <person name="Dandona N."/>
            <person name="Viswanathan L.D."/>
            <person name="Tay A."/>
            <person name="Venter J.C."/>
            <person name="Strausberg R.L."/>
            <person name="Brenner S."/>
        </authorList>
    </citation>
    <scope>NUCLEOTIDE SEQUENCE [LARGE SCALE GENOMIC DNA]</scope>
</reference>
<keyword evidence="14" id="KW-1185">Reference proteome</keyword>
<dbReference type="FunFam" id="2.10.25.10:FF:000362">
    <property type="entry name" value="Pro-epidermal growth factor"/>
    <property type="match status" value="1"/>
</dbReference>
<gene>
    <name evidence="13" type="primary">egf</name>
</gene>
<dbReference type="SMART" id="SM00181">
    <property type="entry name" value="EGF"/>
    <property type="match status" value="9"/>
</dbReference>
<reference evidence="14" key="3">
    <citation type="journal article" date="2014" name="Nature">
        <title>Elephant shark genome provides unique insights into gnathostome evolution.</title>
        <authorList>
            <consortium name="International Elephant Shark Genome Sequencing Consortium"/>
            <person name="Venkatesh B."/>
            <person name="Lee A.P."/>
            <person name="Ravi V."/>
            <person name="Maurya A.K."/>
            <person name="Lian M.M."/>
            <person name="Swann J.B."/>
            <person name="Ohta Y."/>
            <person name="Flajnik M.F."/>
            <person name="Sutoh Y."/>
            <person name="Kasahara M."/>
            <person name="Hoon S."/>
            <person name="Gangu V."/>
            <person name="Roy S.W."/>
            <person name="Irimia M."/>
            <person name="Korzh V."/>
            <person name="Kondrychyn I."/>
            <person name="Lim Z.W."/>
            <person name="Tay B.H."/>
            <person name="Tohari S."/>
            <person name="Kong K.W."/>
            <person name="Ho S."/>
            <person name="Lorente-Galdos B."/>
            <person name="Quilez J."/>
            <person name="Marques-Bonet T."/>
            <person name="Raney B.J."/>
            <person name="Ingham P.W."/>
            <person name="Tay A."/>
            <person name="Hillier L.W."/>
            <person name="Minx P."/>
            <person name="Boehm T."/>
            <person name="Wilson R.K."/>
            <person name="Brenner S."/>
            <person name="Warren W.C."/>
        </authorList>
    </citation>
    <scope>NUCLEOTIDE SEQUENCE [LARGE SCALE GENOMIC DNA]</scope>
</reference>
<dbReference type="GO" id="GO:0017147">
    <property type="term" value="F:Wnt-protein binding"/>
    <property type="evidence" value="ECO:0007669"/>
    <property type="project" value="TreeGrafter"/>
</dbReference>
<dbReference type="Pfam" id="PF14670">
    <property type="entry name" value="FXa_inhibition"/>
    <property type="match status" value="1"/>
</dbReference>
<keyword evidence="11" id="KW-1133">Transmembrane helix</keyword>
<dbReference type="InterPro" id="IPR009030">
    <property type="entry name" value="Growth_fac_rcpt_cys_sf"/>
</dbReference>
<dbReference type="SMART" id="SM00179">
    <property type="entry name" value="EGF_CA"/>
    <property type="match status" value="6"/>
</dbReference>
<keyword evidence="11" id="KW-0812">Transmembrane</keyword>
<dbReference type="PROSITE" id="PS51120">
    <property type="entry name" value="LDLRB"/>
    <property type="match status" value="5"/>
</dbReference>
<feature type="repeat" description="LDL-receptor class B" evidence="10">
    <location>
        <begin position="642"/>
        <end position="685"/>
    </location>
</feature>
<dbReference type="GO" id="GO:0008083">
    <property type="term" value="F:growth factor activity"/>
    <property type="evidence" value="ECO:0007669"/>
    <property type="project" value="TreeGrafter"/>
</dbReference>
<keyword evidence="4" id="KW-0732">Signal</keyword>
<dbReference type="FunFam" id="2.120.10.30:FF:000028">
    <property type="entry name" value="Pro-epidermal growth factor"/>
    <property type="match status" value="1"/>
</dbReference>
<dbReference type="InterPro" id="IPR011042">
    <property type="entry name" value="6-blade_b-propeller_TolB-like"/>
</dbReference>
<feature type="repeat" description="LDL-receptor class B" evidence="10">
    <location>
        <begin position="161"/>
        <end position="202"/>
    </location>
</feature>
<evidence type="ECO:0000256" key="4">
    <source>
        <dbReference type="ARBA" id="ARBA00022729"/>
    </source>
</evidence>
<dbReference type="SMART" id="SM00135">
    <property type="entry name" value="LY"/>
    <property type="match status" value="10"/>
</dbReference>
<dbReference type="InterPro" id="IPR049883">
    <property type="entry name" value="NOTCH1_EGF-like"/>
</dbReference>
<evidence type="ECO:0000313" key="13">
    <source>
        <dbReference type="Ensembl" id="ENSCMIP00000015189.1"/>
    </source>
</evidence>
<feature type="repeat" description="LDL-receptor class B" evidence="10">
    <location>
        <begin position="556"/>
        <end position="598"/>
    </location>
</feature>
<dbReference type="SUPFAM" id="SSF57184">
    <property type="entry name" value="Growth factor receptor domain"/>
    <property type="match status" value="1"/>
</dbReference>
<dbReference type="GO" id="GO:0005576">
    <property type="term" value="C:extracellular region"/>
    <property type="evidence" value="ECO:0007669"/>
    <property type="project" value="UniProtKB-SubCell"/>
</dbReference>
<keyword evidence="11" id="KW-0472">Membrane</keyword>
<dbReference type="Pfam" id="PF07645">
    <property type="entry name" value="EGF_CA"/>
    <property type="match status" value="2"/>
</dbReference>
<dbReference type="CDD" id="cd00054">
    <property type="entry name" value="EGF_CA"/>
    <property type="match status" value="3"/>
</dbReference>
<evidence type="ECO:0000313" key="14">
    <source>
        <dbReference type="Proteomes" id="UP000314986"/>
    </source>
</evidence>
<keyword evidence="8" id="KW-0325">Glycoprotein</keyword>
<dbReference type="GeneTree" id="ENSGT00940000158366"/>
<dbReference type="Pfam" id="PF00058">
    <property type="entry name" value="Ldl_recept_b"/>
    <property type="match status" value="3"/>
</dbReference>
<keyword evidence="7" id="KW-1015">Disulfide bond</keyword>
<dbReference type="Ensembl" id="ENSCMIT00000015508.1">
    <property type="protein sequence ID" value="ENSCMIP00000015189.1"/>
    <property type="gene ID" value="ENSCMIG00000007447.1"/>
</dbReference>
<dbReference type="FunFam" id="2.10.25.10:FF:000010">
    <property type="entry name" value="Pro-epidermal growth factor"/>
    <property type="match status" value="1"/>
</dbReference>
<dbReference type="InterPro" id="IPR026823">
    <property type="entry name" value="cEGF"/>
</dbReference>
<dbReference type="Gene3D" id="2.120.10.30">
    <property type="entry name" value="TolB, C-terminal domain"/>
    <property type="match status" value="2"/>
</dbReference>
<dbReference type="GO" id="GO:0043410">
    <property type="term" value="P:positive regulation of MAPK cascade"/>
    <property type="evidence" value="ECO:0007669"/>
    <property type="project" value="TreeGrafter"/>
</dbReference>
<dbReference type="InterPro" id="IPR000742">
    <property type="entry name" value="EGF"/>
</dbReference>
<dbReference type="FunFam" id="2.120.10.30:FF:000036">
    <property type="entry name" value="Pro-epidermal growth factor"/>
    <property type="match status" value="1"/>
</dbReference>
<accession>A0A4W3I220</accession>
<evidence type="ECO:0000256" key="3">
    <source>
        <dbReference type="ARBA" id="ARBA00022536"/>
    </source>
</evidence>
<dbReference type="Pfam" id="PF12947">
    <property type="entry name" value="EGF_3"/>
    <property type="match status" value="2"/>
</dbReference>
<feature type="transmembrane region" description="Helical" evidence="11">
    <location>
        <begin position="1046"/>
        <end position="1069"/>
    </location>
</feature>
<keyword evidence="3 9" id="KW-0245">EGF-like domain</keyword>
<dbReference type="SUPFAM" id="SSF63825">
    <property type="entry name" value="YWTD domain"/>
    <property type="match status" value="2"/>
</dbReference>
<protein>
    <submittedName>
        <fullName evidence="13">Epidermal growth factor</fullName>
    </submittedName>
</protein>
<keyword evidence="2" id="KW-0964">Secreted</keyword>
<dbReference type="InterPro" id="IPR001881">
    <property type="entry name" value="EGF-like_Ca-bd_dom"/>
</dbReference>
<name>A0A4W3I220_CALMI</name>
<feature type="domain" description="EGF-like" evidence="12">
    <location>
        <begin position="944"/>
        <end position="982"/>
    </location>
</feature>
<dbReference type="SUPFAM" id="SSF57196">
    <property type="entry name" value="EGF/Laminin"/>
    <property type="match status" value="6"/>
</dbReference>
<dbReference type="PROSITE" id="PS50026">
    <property type="entry name" value="EGF_3"/>
    <property type="match status" value="4"/>
</dbReference>
<dbReference type="Gene3D" id="2.10.25.10">
    <property type="entry name" value="Laminin"/>
    <property type="match status" value="7"/>
</dbReference>
<dbReference type="GO" id="GO:0042813">
    <property type="term" value="F:Wnt receptor activity"/>
    <property type="evidence" value="ECO:0007669"/>
    <property type="project" value="TreeGrafter"/>
</dbReference>
<dbReference type="AlphaFoldDB" id="A0A4W3I220"/>
<dbReference type="PANTHER" id="PTHR46513:SF5">
    <property type="entry name" value="PRO-EPIDERMAL GROWTH FACTOR"/>
    <property type="match status" value="1"/>
</dbReference>
<evidence type="ECO:0000256" key="7">
    <source>
        <dbReference type="ARBA" id="ARBA00023157"/>
    </source>
</evidence>
<evidence type="ECO:0000256" key="1">
    <source>
        <dbReference type="ARBA" id="ARBA00004613"/>
    </source>
</evidence>
<dbReference type="GO" id="GO:0007173">
    <property type="term" value="P:epidermal growth factor receptor signaling pathway"/>
    <property type="evidence" value="ECO:0007669"/>
    <property type="project" value="TreeGrafter"/>
</dbReference>
<dbReference type="GO" id="GO:0005886">
    <property type="term" value="C:plasma membrane"/>
    <property type="evidence" value="ECO:0007669"/>
    <property type="project" value="TreeGrafter"/>
</dbReference>
<comment type="subcellular location">
    <subcellularLocation>
        <location evidence="1">Secreted</location>
    </subcellularLocation>
</comment>
<feature type="repeat" description="LDL-receptor class B" evidence="10">
    <location>
        <begin position="686"/>
        <end position="728"/>
    </location>
</feature>
<keyword evidence="5" id="KW-0677">Repeat</keyword>
<sequence length="1070" mass="119059">LFFLPKSSIPLSLRYSLSLLLNHAGLSRCCKYCLADIDECFEGGLGTCGQICTNTPGSYTCSCLPGYTLEGNKWTCRADSPPPYLIFSHGNALFRIDREGINHKRLVANAGMSVLLDFHYRDGRIYWIDQEKGEIQRAFLNGTEKEVRKGVLGFTVDWLHNNLIWTNRKKGTIEASNMNGKNSRILLNELTFPTVLVVDPKKGYIFCASEGSAPSIDRATLDGTEIITILKTTENVKALTLDFIDRRLFWVQNSPETASSSIGSCDYNGDSVQVMKQSMHHQAFGISLFAEHVYYSEWKTATIRRANKYTGKDVVTISLKPSFLPPADIKIVHHFSQPTAPSDSQLIEKDKCNPTKQDCNNICKRNPVENRCECEDGYILSQDGKVCQDVNECSFWNHGCTLGCENSPGSYYCNCPEGFVLLPDRKTCHIPVPCSKNADCSHDCTQTSEGPTCLCPQGSVLGPDGKICSGCTSLDNGGCSQICVLQDPVSWVCECLPGYQLQPDGKHCSASGPSPFLLFANIQDIRRINFDGTDYNTVLDRQMGRVLALDYDPVESKVYFAHTGLKWIERSNLDGSEREELIIDGTDLPEGLAVDWINRKLYWTDRGLLRIERSELNGVHREVIVSEGLNKPRGIAVHPMAKKLFWTDYGNKPRIESSSLEGGDRLIIIKTNIVWPKGITIDYLSDKLYWCDAKLSVIEVADLNGFNRRILAQNEVGRPFDVVVFEDHVWFTDWGKPSLMRLDKWTGQNRVRLQGGMLRPSSVVVVHPMAKPGADPCLYKNGGCEQICENRSGLAYCLCHNGFQKRIDGKSCQAINLFLTATLQNENILPTRPSISTTSNSEDEITAEHHPKAILVAEIMVSDQDDCGALECDVNAQCITSEGTATCQCLVGFTGDGKVCDDVNECVLSFALCSEHLADCINTEGSYVCKCYPGYSGDGIVCYDIDECKAQLHHCDEDVMCENTDGNYTCKCNKGFSRMGSNSNRLLCSAPRGYPTGCYLLQVVSMFQHFCPFASCLAGFLGERCEYSELEWWELHHVEEEKKRNVAIAACMMVLICLVSVGACATYCYR</sequence>
<dbReference type="InterPro" id="IPR000152">
    <property type="entry name" value="EGF-type_Asp/Asn_hydroxyl_site"/>
</dbReference>
<dbReference type="FunFam" id="2.10.25.10:FF:000038">
    <property type="entry name" value="Fibrillin 2"/>
    <property type="match status" value="1"/>
</dbReference>
<dbReference type="Proteomes" id="UP000314986">
    <property type="component" value="Unassembled WGS sequence"/>
</dbReference>
<dbReference type="STRING" id="7868.ENSCMIP00000015189"/>
<reference evidence="14" key="1">
    <citation type="journal article" date="2006" name="Science">
        <title>Ancient noncoding elements conserved in the human genome.</title>
        <authorList>
            <person name="Venkatesh B."/>
            <person name="Kirkness E.F."/>
            <person name="Loh Y.H."/>
            <person name="Halpern A.L."/>
            <person name="Lee A.P."/>
            <person name="Johnson J."/>
            <person name="Dandona N."/>
            <person name="Viswanathan L.D."/>
            <person name="Tay A."/>
            <person name="Venter J.C."/>
            <person name="Strausberg R.L."/>
            <person name="Brenner S."/>
        </authorList>
    </citation>
    <scope>NUCLEOTIDE SEQUENCE [LARGE SCALE GENOMIC DNA]</scope>
</reference>
<evidence type="ECO:0000256" key="5">
    <source>
        <dbReference type="ARBA" id="ARBA00022737"/>
    </source>
</evidence>
<dbReference type="PANTHER" id="PTHR46513">
    <property type="entry name" value="VITELLOGENIN RECEPTOR-LIKE PROTEIN-RELATED-RELATED"/>
    <property type="match status" value="1"/>
</dbReference>
<evidence type="ECO:0000256" key="2">
    <source>
        <dbReference type="ARBA" id="ARBA00022525"/>
    </source>
</evidence>
<evidence type="ECO:0000259" key="12">
    <source>
        <dbReference type="PROSITE" id="PS50026"/>
    </source>
</evidence>
<dbReference type="InterPro" id="IPR018097">
    <property type="entry name" value="EGF_Ca-bd_CS"/>
</dbReference>
<organism evidence="13 14">
    <name type="scientific">Callorhinchus milii</name>
    <name type="common">Ghost shark</name>
    <dbReference type="NCBI Taxonomy" id="7868"/>
    <lineage>
        <taxon>Eukaryota</taxon>
        <taxon>Metazoa</taxon>
        <taxon>Chordata</taxon>
        <taxon>Craniata</taxon>
        <taxon>Vertebrata</taxon>
        <taxon>Chondrichthyes</taxon>
        <taxon>Holocephali</taxon>
        <taxon>Chimaeriformes</taxon>
        <taxon>Callorhinchidae</taxon>
        <taxon>Callorhinchus</taxon>
    </lineage>
</organism>
<feature type="domain" description="EGF-like" evidence="12">
    <location>
        <begin position="902"/>
        <end position="943"/>
    </location>
</feature>
<dbReference type="InterPro" id="IPR000033">
    <property type="entry name" value="LDLR_classB_rpt"/>
</dbReference>
<dbReference type="PROSITE" id="PS00010">
    <property type="entry name" value="ASX_HYDROXYL"/>
    <property type="match status" value="3"/>
</dbReference>
<dbReference type="FunFam" id="2.10.25.10:FF:000240">
    <property type="entry name" value="Vitamin K-dependent protein S"/>
    <property type="match status" value="1"/>
</dbReference>
<evidence type="ECO:0000256" key="6">
    <source>
        <dbReference type="ARBA" id="ARBA00022837"/>
    </source>
</evidence>
<dbReference type="Pfam" id="PF12662">
    <property type="entry name" value="cEGF"/>
    <property type="match status" value="1"/>
</dbReference>
<dbReference type="OMA" id="YKEERIY"/>
<dbReference type="InParanoid" id="A0A4W3I220"/>
<comment type="caution">
    <text evidence="9">Lacks conserved residue(s) required for the propagation of feature annotation.</text>
</comment>
<reference evidence="13" key="5">
    <citation type="submission" date="2025-09" db="UniProtKB">
        <authorList>
            <consortium name="Ensembl"/>
        </authorList>
    </citation>
    <scope>IDENTIFICATION</scope>
</reference>
<dbReference type="PROSITE" id="PS01186">
    <property type="entry name" value="EGF_2"/>
    <property type="match status" value="4"/>
</dbReference>
<feature type="domain" description="EGF-like" evidence="12">
    <location>
        <begin position="863"/>
        <end position="901"/>
    </location>
</feature>
<evidence type="ECO:0000256" key="11">
    <source>
        <dbReference type="SAM" id="Phobius"/>
    </source>
</evidence>
<dbReference type="GO" id="GO:0008284">
    <property type="term" value="P:positive regulation of cell population proliferation"/>
    <property type="evidence" value="ECO:0007669"/>
    <property type="project" value="TreeGrafter"/>
</dbReference>
<evidence type="ECO:0000256" key="9">
    <source>
        <dbReference type="PROSITE-ProRule" id="PRU00076"/>
    </source>
</evidence>
<evidence type="ECO:0000256" key="10">
    <source>
        <dbReference type="PROSITE-ProRule" id="PRU00461"/>
    </source>
</evidence>
<proteinExistence type="predicted"/>
<dbReference type="PROSITE" id="PS01187">
    <property type="entry name" value="EGF_CA"/>
    <property type="match status" value="3"/>
</dbReference>
<dbReference type="GO" id="GO:0060070">
    <property type="term" value="P:canonical Wnt signaling pathway"/>
    <property type="evidence" value="ECO:0007669"/>
    <property type="project" value="TreeGrafter"/>
</dbReference>
<dbReference type="InterPro" id="IPR050778">
    <property type="entry name" value="Cueball_EGF_LRP_Nidogen"/>
</dbReference>
<feature type="repeat" description="LDL-receptor class B" evidence="10">
    <location>
        <begin position="599"/>
        <end position="641"/>
    </location>
</feature>
<keyword evidence="6" id="KW-0106">Calcium</keyword>
<feature type="domain" description="EGF-like" evidence="12">
    <location>
        <begin position="36"/>
        <end position="77"/>
    </location>
</feature>
<evidence type="ECO:0000256" key="8">
    <source>
        <dbReference type="ARBA" id="ARBA00023180"/>
    </source>
</evidence>
<reference evidence="13" key="4">
    <citation type="submission" date="2025-08" db="UniProtKB">
        <authorList>
            <consortium name="Ensembl"/>
        </authorList>
    </citation>
    <scope>IDENTIFICATION</scope>
</reference>